<gene>
    <name evidence="2" type="ORF">ATL31_3190</name>
</gene>
<comment type="caution">
    <text evidence="2">The sequence shown here is derived from an EMBL/GenBank/DDBJ whole genome shotgun (WGS) entry which is preliminary data.</text>
</comment>
<dbReference type="SUPFAM" id="SSF55729">
    <property type="entry name" value="Acyl-CoA N-acyltransferases (Nat)"/>
    <property type="match status" value="1"/>
</dbReference>
<dbReference type="GO" id="GO:0016747">
    <property type="term" value="F:acyltransferase activity, transferring groups other than amino-acyl groups"/>
    <property type="evidence" value="ECO:0007669"/>
    <property type="project" value="InterPro"/>
</dbReference>
<dbReference type="Gene3D" id="3.40.630.30">
    <property type="match status" value="1"/>
</dbReference>
<reference evidence="2 3" key="1">
    <citation type="submission" date="2017-12" db="EMBL/GenBank/DDBJ databases">
        <title>Sequencing the genomes of 1000 Actinobacteria strains.</title>
        <authorList>
            <person name="Klenk H.-P."/>
        </authorList>
    </citation>
    <scope>NUCLEOTIDE SEQUENCE [LARGE SCALE GENOMIC DNA]</scope>
    <source>
        <strain evidence="2 3">DSM 12806</strain>
    </source>
</reference>
<name>A0A2N3YNA9_9MICO</name>
<dbReference type="AlphaFoldDB" id="A0A2N3YNA9"/>
<dbReference type="PROSITE" id="PS51186">
    <property type="entry name" value="GNAT"/>
    <property type="match status" value="1"/>
</dbReference>
<dbReference type="Proteomes" id="UP000233781">
    <property type="component" value="Unassembled WGS sequence"/>
</dbReference>
<feature type="domain" description="N-acetyltransferase" evidence="1">
    <location>
        <begin position="129"/>
        <end position="266"/>
    </location>
</feature>
<keyword evidence="3" id="KW-1185">Reference proteome</keyword>
<dbReference type="RefSeq" id="WP_101396926.1">
    <property type="nucleotide sequence ID" value="NZ_PJNE01000001.1"/>
</dbReference>
<dbReference type="InterPro" id="IPR000182">
    <property type="entry name" value="GNAT_dom"/>
</dbReference>
<proteinExistence type="predicted"/>
<protein>
    <submittedName>
        <fullName evidence="2">FR47-like protein</fullName>
    </submittedName>
</protein>
<dbReference type="InterPro" id="IPR016181">
    <property type="entry name" value="Acyl_CoA_acyltransferase"/>
</dbReference>
<evidence type="ECO:0000259" key="1">
    <source>
        <dbReference type="PROSITE" id="PS51186"/>
    </source>
</evidence>
<dbReference type="OrthoDB" id="5143160at2"/>
<dbReference type="Pfam" id="PF00583">
    <property type="entry name" value="Acetyltransf_1"/>
    <property type="match status" value="1"/>
</dbReference>
<organism evidence="2 3">
    <name type="scientific">Phycicoccus duodecadis</name>
    <dbReference type="NCBI Taxonomy" id="173053"/>
    <lineage>
        <taxon>Bacteria</taxon>
        <taxon>Bacillati</taxon>
        <taxon>Actinomycetota</taxon>
        <taxon>Actinomycetes</taxon>
        <taxon>Micrococcales</taxon>
        <taxon>Intrasporangiaceae</taxon>
        <taxon>Phycicoccus</taxon>
    </lineage>
</organism>
<evidence type="ECO:0000313" key="3">
    <source>
        <dbReference type="Proteomes" id="UP000233781"/>
    </source>
</evidence>
<dbReference type="EMBL" id="PJNE01000001">
    <property type="protein sequence ID" value="PKW28324.1"/>
    <property type="molecule type" value="Genomic_DNA"/>
</dbReference>
<accession>A0A2N3YNA9</accession>
<evidence type="ECO:0000313" key="2">
    <source>
        <dbReference type="EMBL" id="PKW28324.1"/>
    </source>
</evidence>
<sequence>MSEVRPIGTFEELLEASGHHPVVELDVGRGFAPPGWAVALDGTGAVAFPRRSDHGVPGASVLGDGPAIDALLADPWVRSWFAAGDFRHLSRPREHHDVVDRHLPIDGPGGDWDWLWTRDLPPTDVPGEDRVVVLDPAEAPEARALLAVASPRTHGQPFARPGQLWVGVRDDAGALVACGGSEPSGAGTPTLAGIAVATTARRQGLGAAVTAALTRRAVTATGACALGMFADNDDARRVYRRLGYRTGMQWRSRWRAGALPPPPTPS</sequence>